<dbReference type="InterPro" id="IPR002401">
    <property type="entry name" value="Cyt_P450_E_grp-I"/>
</dbReference>
<comment type="caution">
    <text evidence="9">The sequence shown here is derived from an EMBL/GenBank/DDBJ whole genome shotgun (WGS) entry which is preliminary data.</text>
</comment>
<protein>
    <recommendedName>
        <fullName evidence="11">Cytochrome P450</fullName>
    </recommendedName>
</protein>
<dbReference type="GeneID" id="42003813"/>
<evidence type="ECO:0000256" key="8">
    <source>
        <dbReference type="RuleBase" id="RU000461"/>
    </source>
</evidence>
<name>A0A507C6U7_9FUNG</name>
<dbReference type="InterPro" id="IPR001128">
    <property type="entry name" value="Cyt_P450"/>
</dbReference>
<dbReference type="Pfam" id="PF00067">
    <property type="entry name" value="p450"/>
    <property type="match status" value="1"/>
</dbReference>
<dbReference type="InterPro" id="IPR036396">
    <property type="entry name" value="Cyt_P450_sf"/>
</dbReference>
<evidence type="ECO:0000256" key="6">
    <source>
        <dbReference type="ARBA" id="ARBA00023033"/>
    </source>
</evidence>
<feature type="binding site" description="axial binding residue" evidence="7">
    <location>
        <position position="476"/>
    </location>
    <ligand>
        <name>heme</name>
        <dbReference type="ChEBI" id="CHEBI:30413"/>
    </ligand>
    <ligandPart>
        <name>Fe</name>
        <dbReference type="ChEBI" id="CHEBI:18248"/>
    </ligandPart>
</feature>
<evidence type="ECO:0008006" key="11">
    <source>
        <dbReference type="Google" id="ProtNLM"/>
    </source>
</evidence>
<dbReference type="SUPFAM" id="SSF48264">
    <property type="entry name" value="Cytochrome P450"/>
    <property type="match status" value="1"/>
</dbReference>
<dbReference type="EMBL" id="QEAO01000011">
    <property type="protein sequence ID" value="TPX34849.1"/>
    <property type="molecule type" value="Genomic_DNA"/>
</dbReference>
<evidence type="ECO:0000313" key="10">
    <source>
        <dbReference type="Proteomes" id="UP000319731"/>
    </source>
</evidence>
<evidence type="ECO:0000256" key="7">
    <source>
        <dbReference type="PIRSR" id="PIRSR602401-1"/>
    </source>
</evidence>
<organism evidence="9 10">
    <name type="scientific">Synchytrium microbalum</name>
    <dbReference type="NCBI Taxonomy" id="1806994"/>
    <lineage>
        <taxon>Eukaryota</taxon>
        <taxon>Fungi</taxon>
        <taxon>Fungi incertae sedis</taxon>
        <taxon>Chytridiomycota</taxon>
        <taxon>Chytridiomycota incertae sedis</taxon>
        <taxon>Chytridiomycetes</taxon>
        <taxon>Synchytriales</taxon>
        <taxon>Synchytriaceae</taxon>
        <taxon>Synchytrium</taxon>
    </lineage>
</organism>
<reference evidence="9 10" key="1">
    <citation type="journal article" date="2019" name="Sci. Rep.">
        <title>Comparative genomics of chytrid fungi reveal insights into the obligate biotrophic and pathogenic lifestyle of Synchytrium endobioticum.</title>
        <authorList>
            <person name="van de Vossenberg B.T.L.H."/>
            <person name="Warris S."/>
            <person name="Nguyen H.D.T."/>
            <person name="van Gent-Pelzer M.P.E."/>
            <person name="Joly D.L."/>
            <person name="van de Geest H.C."/>
            <person name="Bonants P.J.M."/>
            <person name="Smith D.S."/>
            <person name="Levesque C.A."/>
            <person name="van der Lee T.A.J."/>
        </authorList>
    </citation>
    <scope>NUCLEOTIDE SEQUENCE [LARGE SCALE GENOMIC DNA]</scope>
    <source>
        <strain evidence="9 10">JEL517</strain>
    </source>
</reference>
<keyword evidence="6 8" id="KW-0503">Monooxygenase</keyword>
<evidence type="ECO:0000256" key="2">
    <source>
        <dbReference type="ARBA" id="ARBA00022617"/>
    </source>
</evidence>
<dbReference type="InterPro" id="IPR017972">
    <property type="entry name" value="Cyt_P450_CS"/>
</dbReference>
<evidence type="ECO:0000256" key="3">
    <source>
        <dbReference type="ARBA" id="ARBA00022723"/>
    </source>
</evidence>
<gene>
    <name evidence="9" type="ORF">SmJEL517_g02588</name>
</gene>
<evidence type="ECO:0000313" key="9">
    <source>
        <dbReference type="EMBL" id="TPX34849.1"/>
    </source>
</evidence>
<dbReference type="OrthoDB" id="1470350at2759"/>
<dbReference type="GO" id="GO:0016705">
    <property type="term" value="F:oxidoreductase activity, acting on paired donors, with incorporation or reduction of molecular oxygen"/>
    <property type="evidence" value="ECO:0007669"/>
    <property type="project" value="InterPro"/>
</dbReference>
<dbReference type="GO" id="GO:0020037">
    <property type="term" value="F:heme binding"/>
    <property type="evidence" value="ECO:0007669"/>
    <property type="project" value="InterPro"/>
</dbReference>
<dbReference type="Gene3D" id="1.10.630.10">
    <property type="entry name" value="Cytochrome P450"/>
    <property type="match status" value="1"/>
</dbReference>
<dbReference type="GO" id="GO:0004497">
    <property type="term" value="F:monooxygenase activity"/>
    <property type="evidence" value="ECO:0007669"/>
    <property type="project" value="UniProtKB-KW"/>
</dbReference>
<accession>A0A507C6U7</accession>
<dbReference type="PANTHER" id="PTHR24291:SF50">
    <property type="entry name" value="BIFUNCTIONAL ALBAFLAVENONE MONOOXYGENASE_TERPENE SYNTHASE"/>
    <property type="match status" value="1"/>
</dbReference>
<comment type="cofactor">
    <cofactor evidence="7">
        <name>heme</name>
        <dbReference type="ChEBI" id="CHEBI:30413"/>
    </cofactor>
</comment>
<evidence type="ECO:0000256" key="1">
    <source>
        <dbReference type="ARBA" id="ARBA00010617"/>
    </source>
</evidence>
<proteinExistence type="inferred from homology"/>
<dbReference type="PANTHER" id="PTHR24291">
    <property type="entry name" value="CYTOCHROME P450 FAMILY 4"/>
    <property type="match status" value="1"/>
</dbReference>
<sequence>MSALTTLQTMPRDKLLLILASAAGLVSILSLIRSMMTKFANIKKLSTLKTPEKESFFFGSLGNLLDTKLGVERNSRPDFKTGGPIGNLAYTLGGSYVLWMWGKMMPFGSSMVVASDPQFIEELLSAKVMDDMVKGRSYDITADLIGKGILSNTGESWKHNRRLVELGFRLENLRFSAKRINTVLDRLITRWKSDATTFQNQEFDLRSEMLRTTMDVICQVGFGRDYESPEEAAKISSPNNESLWLVFQNILDDIALRARQRLIPWYQIWPNFGYAARMKCLNTAVSAMIDDRLAAIRDGSIKKDLEAKNNGTLLNAIVDLDESGKMIMSKKQMMDEIKTLLFAGHDTTGSAGSWAFQVIATNAEVRGKLLAEIKSYVGERRPSMEDVDRMPYLNAFLKEILRMYPSAGFTRKVVHDVTLNGHIIPAGVEIMVLPNIIQNDPKYFGSDANVFRPERFLDLDEVPRGYLPFSLGPRNCVGMKLAQLELRLVVVRLLQEFEFIYGDKPAPPVLLTMTLSPSEMQMRVKPIRA</sequence>
<dbReference type="InterPro" id="IPR050196">
    <property type="entry name" value="Cytochrome_P450_Monoox"/>
</dbReference>
<evidence type="ECO:0000256" key="5">
    <source>
        <dbReference type="ARBA" id="ARBA00023004"/>
    </source>
</evidence>
<dbReference type="STRING" id="1806994.A0A507C6U7"/>
<comment type="similarity">
    <text evidence="1 8">Belongs to the cytochrome P450 family.</text>
</comment>
<keyword evidence="5 7" id="KW-0408">Iron</keyword>
<dbReference type="Proteomes" id="UP000319731">
    <property type="component" value="Unassembled WGS sequence"/>
</dbReference>
<keyword evidence="10" id="KW-1185">Reference proteome</keyword>
<dbReference type="AlphaFoldDB" id="A0A507C6U7"/>
<dbReference type="PRINTS" id="PR00463">
    <property type="entry name" value="EP450I"/>
</dbReference>
<evidence type="ECO:0000256" key="4">
    <source>
        <dbReference type="ARBA" id="ARBA00023002"/>
    </source>
</evidence>
<dbReference type="PRINTS" id="PR00385">
    <property type="entry name" value="P450"/>
</dbReference>
<dbReference type="RefSeq" id="XP_031025487.1">
    <property type="nucleotide sequence ID" value="XM_031168516.1"/>
</dbReference>
<keyword evidence="2 7" id="KW-0349">Heme</keyword>
<dbReference type="GO" id="GO:0005506">
    <property type="term" value="F:iron ion binding"/>
    <property type="evidence" value="ECO:0007669"/>
    <property type="project" value="InterPro"/>
</dbReference>
<keyword evidence="3 7" id="KW-0479">Metal-binding</keyword>
<dbReference type="PROSITE" id="PS00086">
    <property type="entry name" value="CYTOCHROME_P450"/>
    <property type="match status" value="1"/>
</dbReference>
<keyword evidence="4 8" id="KW-0560">Oxidoreductase</keyword>